<keyword evidence="2" id="KW-1185">Reference proteome</keyword>
<sequence>MRIIHFPLLLIAFIVFSCENESLSPRINPQFGIALIQEVSASGVQFGATIYEFGSEPIIEYGFVFSPLGDPKLHNADFVRGTGTPERYFELEANSSLEKGRTYFVAAYLKTENATLYSKEVSFQSQGSEGFLVESVEWPLLFKGVEERVRIKGEKFSSIKSNYSAEINGIKMDVELIDSENFEIIIPEDFHLRIEGQNVPTAMKVRIAGKEFFGVYNSRFVEPSFDQAELKSLTFTDTFQIEGQNLLFAPIELTVDGVPRDIISIDSEKLTFQAFNVSNPPANSTKSPVISMKARGLSYELGKLYTLKAPEIDNTSVRLSKSSRLVLNGRNFIPSVVNFNNLIDQYGEKFGDLIGASPNQVQYGISLIPNRKLNLKIKNFDLYSNPVSVEITDPLIPLRKGPKEISNFSQKGIVISDMGYYINNTGLYELGFEYPFASKKVGDVPFPENYFFEKIDDKILIGGGAFSPLTIRKEIYLFDPKTKQLEQLSELPEGLLGFNVVYKVDNKLFFERGVRFEGSGQRTTQENWVLDLSSSSWTRLSDSSWGLNSIVRYFNHKNQLYSLLPDVQRGIITLGKKNFVTQEWEIVRENIGLRSGAFIHQPVQIGDFSYFIDEGGIDRLDLRSGEVDYFQVNTGNRLNSSSSFNLDEKAFLGVDFYLYEFDPAYLNK</sequence>
<dbReference type="EMBL" id="FOVW01000009">
    <property type="protein sequence ID" value="SFO62440.1"/>
    <property type="molecule type" value="Genomic_DNA"/>
</dbReference>
<dbReference type="RefSeq" id="WP_091655097.1">
    <property type="nucleotide sequence ID" value="NZ_FOVW01000009.1"/>
</dbReference>
<protein>
    <recommendedName>
        <fullName evidence="3">IPT/TIG domain-containing protein</fullName>
    </recommendedName>
</protein>
<gene>
    <name evidence="1" type="ORF">SAMN04488519_109112</name>
</gene>
<proteinExistence type="predicted"/>
<dbReference type="PROSITE" id="PS51257">
    <property type="entry name" value="PROKAR_LIPOPROTEIN"/>
    <property type="match status" value="1"/>
</dbReference>
<dbReference type="Proteomes" id="UP000199564">
    <property type="component" value="Unassembled WGS sequence"/>
</dbReference>
<dbReference type="AlphaFoldDB" id="A0A1I5IQ47"/>
<dbReference type="STRING" id="226506.SAMN04488519_109112"/>
<reference evidence="2" key="1">
    <citation type="submission" date="2016-10" db="EMBL/GenBank/DDBJ databases">
        <authorList>
            <person name="Varghese N."/>
            <person name="Submissions S."/>
        </authorList>
    </citation>
    <scope>NUCLEOTIDE SEQUENCE [LARGE SCALE GENOMIC DNA]</scope>
    <source>
        <strain evidence="2">DSM 15282</strain>
    </source>
</reference>
<name>A0A1I5IQ47_9BACT</name>
<accession>A0A1I5IQ47</accession>
<organism evidence="1 2">
    <name type="scientific">Algoriphagus ornithinivorans</name>
    <dbReference type="NCBI Taxonomy" id="226506"/>
    <lineage>
        <taxon>Bacteria</taxon>
        <taxon>Pseudomonadati</taxon>
        <taxon>Bacteroidota</taxon>
        <taxon>Cytophagia</taxon>
        <taxon>Cytophagales</taxon>
        <taxon>Cyclobacteriaceae</taxon>
        <taxon>Algoriphagus</taxon>
    </lineage>
</organism>
<evidence type="ECO:0008006" key="3">
    <source>
        <dbReference type="Google" id="ProtNLM"/>
    </source>
</evidence>
<evidence type="ECO:0000313" key="1">
    <source>
        <dbReference type="EMBL" id="SFO62440.1"/>
    </source>
</evidence>
<dbReference type="InterPro" id="IPR015915">
    <property type="entry name" value="Kelch-typ_b-propeller"/>
</dbReference>
<evidence type="ECO:0000313" key="2">
    <source>
        <dbReference type="Proteomes" id="UP000199564"/>
    </source>
</evidence>
<dbReference type="SUPFAM" id="SSF117281">
    <property type="entry name" value="Kelch motif"/>
    <property type="match status" value="1"/>
</dbReference>
<dbReference type="Gene3D" id="2.120.10.80">
    <property type="entry name" value="Kelch-type beta propeller"/>
    <property type="match status" value="1"/>
</dbReference>